<evidence type="ECO:0000313" key="1">
    <source>
        <dbReference type="EMBL" id="ADV34100.1"/>
    </source>
</evidence>
<dbReference type="EMBL" id="CP002458">
    <property type="protein sequence ID" value="ADV34100.1"/>
    <property type="molecule type" value="Genomic_DNA"/>
</dbReference>
<organism evidence="1 2">
    <name type="scientific">Mycoplasmopsis fermentans (strain M64)</name>
    <name type="common">Mycoplasma fermentans</name>
    <dbReference type="NCBI Taxonomy" id="943945"/>
    <lineage>
        <taxon>Bacteria</taxon>
        <taxon>Bacillati</taxon>
        <taxon>Mycoplasmatota</taxon>
        <taxon>Mycoplasmoidales</taxon>
        <taxon>Metamycoplasmataceae</taxon>
        <taxon>Mycoplasmopsis</taxon>
    </lineage>
</organism>
<dbReference type="AlphaFoldDB" id="A0AB32XAH3"/>
<accession>A0AB32XAH3</accession>
<dbReference type="KEGG" id="mfm:MfeM64YM_0090"/>
<evidence type="ECO:0000313" key="2">
    <source>
        <dbReference type="Proteomes" id="UP000007473"/>
    </source>
</evidence>
<gene>
    <name evidence="1" type="ordered locus">MfeM64YM_0090</name>
</gene>
<reference evidence="1 2" key="1">
    <citation type="journal article" date="2011" name="J. Bacteriol.">
        <title>Genome sequence of the repetitive-sequence-rich Mycoplasma fermentans strain M64.</title>
        <authorList>
            <person name="Shu H.W."/>
            <person name="Liu T.T."/>
            <person name="Chang H.Y."/>
            <person name="Liu Y.M."/>
            <person name="Wu K.M."/>
            <person name="Shu H.Y."/>
            <person name="Tsai S.F."/>
            <person name="Hsiao K.J."/>
            <person name="Hu W.S."/>
            <person name="Ng W.V."/>
        </authorList>
    </citation>
    <scope>NUCLEOTIDE SEQUENCE [LARGE SCALE GENOMIC DNA]</scope>
    <source>
        <strain evidence="1 2">M64</strain>
    </source>
</reference>
<dbReference type="Proteomes" id="UP000007473">
    <property type="component" value="Chromosome"/>
</dbReference>
<sequence>MELEFLEFNYLFKSPIQIVNYYSMKKMIKVAKLNSELLKLLVCN</sequence>
<proteinExistence type="predicted"/>
<protein>
    <submittedName>
        <fullName evidence="1">Uncharacterized protein</fullName>
    </submittedName>
</protein>
<name>A0AB32XAH3_MYCFM</name>